<feature type="compositionally biased region" description="Low complexity" evidence="1">
    <location>
        <begin position="120"/>
        <end position="131"/>
    </location>
</feature>
<accession>A0A164QWT2</accession>
<feature type="compositionally biased region" description="Low complexity" evidence="1">
    <location>
        <begin position="150"/>
        <end position="160"/>
    </location>
</feature>
<feature type="compositionally biased region" description="Acidic residues" evidence="1">
    <location>
        <begin position="161"/>
        <end position="173"/>
    </location>
</feature>
<feature type="domain" description="Srp40 C-terminal" evidence="2">
    <location>
        <begin position="304"/>
        <end position="377"/>
    </location>
</feature>
<sequence length="380" mass="39673">MAVPNGSIATTYTLIYSFLLAQSHTKAAETVKKAAKNVVILKAGLEANMPSLDKIVDAWQSQQSDQQTKSNGKQRKASIAESASEDSSSEESSSEESSDSSDSASDVELPSKAPAVSVKESSPSSSSSSSSEDSDSDSAQPLDSSKTKKSAVVEASSSGSSEEDSDSDSSDSADEVKQPGPKPSKAKTGSGSGSSGDSASSESDSDSEDAPPPSLEPAKGKAAVQVPSALATTTSDAPNGTKKSSKQNSTTLDHVPQDTTGRVAKKQRTSETGVSVPTKVVSDDRNDSAVKSKRGAGPRKSNTPFQRIKAEEVVFHDARLQDNSFSTKGGTENDYGARANQDLIVTRGAGFRKEKNKKKRGSYRGGEITMQSHSIKFNND</sequence>
<evidence type="ECO:0000256" key="1">
    <source>
        <dbReference type="SAM" id="MobiDB-lite"/>
    </source>
</evidence>
<dbReference type="GO" id="GO:0005654">
    <property type="term" value="C:nucleoplasm"/>
    <property type="evidence" value="ECO:0007669"/>
    <property type="project" value="TreeGrafter"/>
</dbReference>
<dbReference type="Pfam" id="PF05022">
    <property type="entry name" value="SRP40_C"/>
    <property type="match status" value="1"/>
</dbReference>
<dbReference type="PANTHER" id="PTHR23216">
    <property type="entry name" value="NUCLEOLAR AND COILED-BODY PHOSPHOPROTEIN 1"/>
    <property type="match status" value="1"/>
</dbReference>
<feature type="compositionally biased region" description="Acidic residues" evidence="1">
    <location>
        <begin position="83"/>
        <end position="99"/>
    </location>
</feature>
<dbReference type="InterPro" id="IPR007718">
    <property type="entry name" value="Srp40_C"/>
</dbReference>
<dbReference type="Proteomes" id="UP000076722">
    <property type="component" value="Unassembled WGS sequence"/>
</dbReference>
<evidence type="ECO:0000259" key="2">
    <source>
        <dbReference type="Pfam" id="PF05022"/>
    </source>
</evidence>
<reference evidence="3 4" key="1">
    <citation type="journal article" date="2016" name="Mol. Biol. Evol.">
        <title>Comparative Genomics of Early-Diverging Mushroom-Forming Fungi Provides Insights into the Origins of Lignocellulose Decay Capabilities.</title>
        <authorList>
            <person name="Nagy L.G."/>
            <person name="Riley R."/>
            <person name="Tritt A."/>
            <person name="Adam C."/>
            <person name="Daum C."/>
            <person name="Floudas D."/>
            <person name="Sun H."/>
            <person name="Yadav J.S."/>
            <person name="Pangilinan J."/>
            <person name="Larsson K.H."/>
            <person name="Matsuura K."/>
            <person name="Barry K."/>
            <person name="Labutti K."/>
            <person name="Kuo R."/>
            <person name="Ohm R.A."/>
            <person name="Bhattacharya S.S."/>
            <person name="Shirouzu T."/>
            <person name="Yoshinaga Y."/>
            <person name="Martin F.M."/>
            <person name="Grigoriev I.V."/>
            <person name="Hibbett D.S."/>
        </authorList>
    </citation>
    <scope>NUCLEOTIDE SEQUENCE [LARGE SCALE GENOMIC DNA]</scope>
    <source>
        <strain evidence="3 4">HHB9708</strain>
    </source>
</reference>
<dbReference type="EMBL" id="KV419424">
    <property type="protein sequence ID" value="KZS90040.1"/>
    <property type="molecule type" value="Genomic_DNA"/>
</dbReference>
<feature type="compositionally biased region" description="Polar residues" evidence="1">
    <location>
        <begin position="230"/>
        <end position="260"/>
    </location>
</feature>
<dbReference type="OrthoDB" id="5599646at2759"/>
<dbReference type="InterPro" id="IPR039191">
    <property type="entry name" value="Nopp140-like"/>
</dbReference>
<proteinExistence type="predicted"/>
<dbReference type="GO" id="GO:0005730">
    <property type="term" value="C:nucleolus"/>
    <property type="evidence" value="ECO:0007669"/>
    <property type="project" value="InterPro"/>
</dbReference>
<evidence type="ECO:0000313" key="3">
    <source>
        <dbReference type="EMBL" id="KZS90040.1"/>
    </source>
</evidence>
<name>A0A164QWT2_9AGAM</name>
<dbReference type="PANTHER" id="PTHR23216:SF1">
    <property type="entry name" value="NUCLEOLAR AND COILED-BODY PHOSPHOPROTEIN 1"/>
    <property type="match status" value="1"/>
</dbReference>
<evidence type="ECO:0000313" key="4">
    <source>
        <dbReference type="Proteomes" id="UP000076722"/>
    </source>
</evidence>
<dbReference type="STRING" id="1314777.A0A164QWT2"/>
<protein>
    <recommendedName>
        <fullName evidence="2">Srp40 C-terminal domain-containing protein</fullName>
    </recommendedName>
</protein>
<gene>
    <name evidence="3" type="ORF">SISNIDRAFT_458377</name>
</gene>
<feature type="region of interest" description="Disordered" evidence="1">
    <location>
        <begin position="60"/>
        <end position="307"/>
    </location>
</feature>
<dbReference type="AlphaFoldDB" id="A0A164QWT2"/>
<feature type="compositionally biased region" description="Polar residues" evidence="1">
    <location>
        <begin position="369"/>
        <end position="380"/>
    </location>
</feature>
<feature type="region of interest" description="Disordered" evidence="1">
    <location>
        <begin position="351"/>
        <end position="380"/>
    </location>
</feature>
<keyword evidence="4" id="KW-1185">Reference proteome</keyword>
<feature type="compositionally biased region" description="Polar residues" evidence="1">
    <location>
        <begin position="60"/>
        <end position="71"/>
    </location>
</feature>
<organism evidence="3 4">
    <name type="scientific">Sistotremastrum niveocremeum HHB9708</name>
    <dbReference type="NCBI Taxonomy" id="1314777"/>
    <lineage>
        <taxon>Eukaryota</taxon>
        <taxon>Fungi</taxon>
        <taxon>Dikarya</taxon>
        <taxon>Basidiomycota</taxon>
        <taxon>Agaricomycotina</taxon>
        <taxon>Agaricomycetes</taxon>
        <taxon>Sistotremastrales</taxon>
        <taxon>Sistotremastraceae</taxon>
        <taxon>Sertulicium</taxon>
        <taxon>Sertulicium niveocremeum</taxon>
    </lineage>
</organism>
<feature type="compositionally biased region" description="Basic and acidic residues" evidence="1">
    <location>
        <begin position="281"/>
        <end position="290"/>
    </location>
</feature>